<dbReference type="Pfam" id="PF02630">
    <property type="entry name" value="SCO1-SenC"/>
    <property type="match status" value="1"/>
</dbReference>
<dbReference type="PANTHER" id="PTHR12151">
    <property type="entry name" value="ELECTRON TRANSPORT PROTIN SCO1/SENC FAMILY MEMBER"/>
    <property type="match status" value="1"/>
</dbReference>
<comment type="similarity">
    <text evidence="1">Belongs to the SCO1/2 family.</text>
</comment>
<dbReference type="Proteomes" id="UP000095284">
    <property type="component" value="Unplaced"/>
</dbReference>
<feature type="binding site" evidence="2">
    <location>
        <position position="221"/>
    </location>
    <ligand>
        <name>Cu cation</name>
        <dbReference type="ChEBI" id="CHEBI:23378"/>
    </ligand>
</feature>
<feature type="binding site" evidence="2">
    <location>
        <position position="314"/>
    </location>
    <ligand>
        <name>Cu cation</name>
        <dbReference type="ChEBI" id="CHEBI:23378"/>
    </ligand>
</feature>
<evidence type="ECO:0000313" key="5">
    <source>
        <dbReference type="Proteomes" id="UP000095284"/>
    </source>
</evidence>
<reference evidence="6" key="1">
    <citation type="submission" date="2016-11" db="UniProtKB">
        <authorList>
            <consortium name="WormBaseParasite"/>
        </authorList>
    </citation>
    <scope>IDENTIFICATION</scope>
</reference>
<evidence type="ECO:0000256" key="1">
    <source>
        <dbReference type="ARBA" id="ARBA00010996"/>
    </source>
</evidence>
<feature type="transmembrane region" description="Helical" evidence="4">
    <location>
        <begin position="145"/>
        <end position="167"/>
    </location>
</feature>
<protein>
    <submittedName>
        <fullName evidence="6">Thioredoxin domain-containing protein</fullName>
    </submittedName>
</protein>
<keyword evidence="2" id="KW-0479">Metal-binding</keyword>
<organism evidence="5 6">
    <name type="scientific">Bursaphelenchus xylophilus</name>
    <name type="common">Pinewood nematode worm</name>
    <name type="synonym">Aphelenchoides xylophilus</name>
    <dbReference type="NCBI Taxonomy" id="6326"/>
    <lineage>
        <taxon>Eukaryota</taxon>
        <taxon>Metazoa</taxon>
        <taxon>Ecdysozoa</taxon>
        <taxon>Nematoda</taxon>
        <taxon>Chromadorea</taxon>
        <taxon>Rhabditida</taxon>
        <taxon>Tylenchina</taxon>
        <taxon>Tylenchomorpha</taxon>
        <taxon>Aphelenchoidea</taxon>
        <taxon>Aphelenchoididae</taxon>
        <taxon>Bursaphelenchus</taxon>
    </lineage>
</organism>
<dbReference type="FunFam" id="3.40.30.10:FF:000013">
    <property type="entry name" value="Blast:Protein SCO1 homolog, mitochondrial"/>
    <property type="match status" value="1"/>
</dbReference>
<proteinExistence type="inferred from homology"/>
<feature type="disulfide bond" description="Redox-active" evidence="3">
    <location>
        <begin position="221"/>
        <end position="225"/>
    </location>
</feature>
<sequence length="361" mass="41633">MPKRFFRITLPQPAENWAQLGICEILFFACFVVEINWKLVNTSCSVIYSSRSQMRGLQILLRTPAFPRFLRASITSSGQIRLKSTDGKDKDVGKDLNIDVNELTKKLDEALEKPINEQPEFNPRKDFMSFKQKREEAAHERSYIFGWKSAVFTLGLAGITSVVLLYLRKTRLDEEKRQRKLLAGKARIGGEWELTNQDGKREGSKELLGNWVLMYFGFTNCPDICPDEIEKMVDVVDKLDSEKDPVPVVPVFITVDPARDTVDRVKKYCQEFSPKIRGYTGSKEEIESVLKTFRIYHSQGPADKKVPDDYIVDHTVMMYLIDPEGNFFDYYGQNRRASEIANVIKSKVLQYERKKKVSWLG</sequence>
<dbReference type="AlphaFoldDB" id="A0A1I7SD13"/>
<dbReference type="WBParaSite" id="BXY_1091700.1">
    <property type="protein sequence ID" value="BXY_1091700.1"/>
    <property type="gene ID" value="BXY_1091700"/>
</dbReference>
<dbReference type="GO" id="GO:0033617">
    <property type="term" value="P:mitochondrial respiratory chain complex IV assembly"/>
    <property type="evidence" value="ECO:0007669"/>
    <property type="project" value="TreeGrafter"/>
</dbReference>
<dbReference type="SUPFAM" id="SSF52833">
    <property type="entry name" value="Thioredoxin-like"/>
    <property type="match status" value="1"/>
</dbReference>
<keyword evidence="3" id="KW-1015">Disulfide bond</keyword>
<evidence type="ECO:0000256" key="4">
    <source>
        <dbReference type="SAM" id="Phobius"/>
    </source>
</evidence>
<dbReference type="GO" id="GO:0005739">
    <property type="term" value="C:mitochondrion"/>
    <property type="evidence" value="ECO:0007669"/>
    <property type="project" value="GOC"/>
</dbReference>
<evidence type="ECO:0000256" key="3">
    <source>
        <dbReference type="PIRSR" id="PIRSR603782-2"/>
    </source>
</evidence>
<keyword evidence="2" id="KW-0186">Copper</keyword>
<dbReference type="eggNOG" id="KOG2792">
    <property type="taxonomic scope" value="Eukaryota"/>
</dbReference>
<keyword evidence="4" id="KW-0472">Membrane</keyword>
<accession>A0A1I7SD13</accession>
<dbReference type="PANTHER" id="PTHR12151:SF5">
    <property type="entry name" value="AT19154P"/>
    <property type="match status" value="1"/>
</dbReference>
<name>A0A1I7SD13_BURXY</name>
<dbReference type="InterPro" id="IPR003782">
    <property type="entry name" value="SCO1/SenC"/>
</dbReference>
<keyword evidence="4" id="KW-0812">Transmembrane</keyword>
<evidence type="ECO:0000313" key="6">
    <source>
        <dbReference type="WBParaSite" id="BXY_1091700.1"/>
    </source>
</evidence>
<dbReference type="GO" id="GO:0046872">
    <property type="term" value="F:metal ion binding"/>
    <property type="evidence" value="ECO:0007669"/>
    <property type="project" value="UniProtKB-KW"/>
</dbReference>
<feature type="binding site" evidence="2">
    <location>
        <position position="225"/>
    </location>
    <ligand>
        <name>Cu cation</name>
        <dbReference type="ChEBI" id="CHEBI:23378"/>
    </ligand>
</feature>
<dbReference type="InterPro" id="IPR036249">
    <property type="entry name" value="Thioredoxin-like_sf"/>
</dbReference>
<dbReference type="Gene3D" id="3.40.30.10">
    <property type="entry name" value="Glutaredoxin"/>
    <property type="match status" value="1"/>
</dbReference>
<evidence type="ECO:0000256" key="2">
    <source>
        <dbReference type="PIRSR" id="PIRSR603782-1"/>
    </source>
</evidence>
<dbReference type="CDD" id="cd02968">
    <property type="entry name" value="SCO"/>
    <property type="match status" value="1"/>
</dbReference>
<keyword evidence="4" id="KW-1133">Transmembrane helix</keyword>